<dbReference type="InterPro" id="IPR017871">
    <property type="entry name" value="ABC_transporter-like_CS"/>
</dbReference>
<keyword evidence="4 10" id="KW-0812">Transmembrane</keyword>
<feature type="domain" description="ABC transporter" evidence="11">
    <location>
        <begin position="1271"/>
        <end position="1500"/>
    </location>
</feature>
<feature type="domain" description="ABC transporter" evidence="11">
    <location>
        <begin position="463"/>
        <end position="696"/>
    </location>
</feature>
<evidence type="ECO:0000313" key="12">
    <source>
        <dbReference type="EMBL" id="KAF9484515.1"/>
    </source>
</evidence>
<comment type="similarity">
    <text evidence="2">Belongs to the ABC transporter superfamily. ABCA family.</text>
</comment>
<dbReference type="GO" id="GO:0140359">
    <property type="term" value="F:ABC-type transporter activity"/>
    <property type="evidence" value="ECO:0007669"/>
    <property type="project" value="InterPro"/>
</dbReference>
<feature type="transmembrane region" description="Helical" evidence="10">
    <location>
        <begin position="841"/>
        <end position="861"/>
    </location>
</feature>
<dbReference type="Proteomes" id="UP000807469">
    <property type="component" value="Unassembled WGS sequence"/>
</dbReference>
<dbReference type="Pfam" id="PF12698">
    <property type="entry name" value="ABC2_membrane_3"/>
    <property type="match status" value="2"/>
</dbReference>
<proteinExistence type="inferred from homology"/>
<evidence type="ECO:0000256" key="5">
    <source>
        <dbReference type="ARBA" id="ARBA00022737"/>
    </source>
</evidence>
<dbReference type="GO" id="GO:0005319">
    <property type="term" value="F:lipid transporter activity"/>
    <property type="evidence" value="ECO:0007669"/>
    <property type="project" value="TreeGrafter"/>
</dbReference>
<keyword evidence="8 10" id="KW-1133">Transmembrane helix</keyword>
<comment type="subcellular location">
    <subcellularLocation>
        <location evidence="1">Membrane</location>
        <topology evidence="1">Multi-pass membrane protein</topology>
    </subcellularLocation>
</comment>
<dbReference type="PANTHER" id="PTHR19229">
    <property type="entry name" value="ATP-BINDING CASSETTE TRANSPORTER SUBFAMILY A ABCA"/>
    <property type="match status" value="1"/>
</dbReference>
<reference evidence="12" key="1">
    <citation type="submission" date="2020-11" db="EMBL/GenBank/DDBJ databases">
        <authorList>
            <consortium name="DOE Joint Genome Institute"/>
            <person name="Ahrendt S."/>
            <person name="Riley R."/>
            <person name="Andreopoulos W."/>
            <person name="Labutti K."/>
            <person name="Pangilinan J."/>
            <person name="Ruiz-Duenas F.J."/>
            <person name="Barrasa J.M."/>
            <person name="Sanchez-Garcia M."/>
            <person name="Camarero S."/>
            <person name="Miyauchi S."/>
            <person name="Serrano A."/>
            <person name="Linde D."/>
            <person name="Babiker R."/>
            <person name="Drula E."/>
            <person name="Ayuso-Fernandez I."/>
            <person name="Pacheco R."/>
            <person name="Padilla G."/>
            <person name="Ferreira P."/>
            <person name="Barriuso J."/>
            <person name="Kellner H."/>
            <person name="Castanera R."/>
            <person name="Alfaro M."/>
            <person name="Ramirez L."/>
            <person name="Pisabarro A.G."/>
            <person name="Kuo A."/>
            <person name="Tritt A."/>
            <person name="Lipzen A."/>
            <person name="He G."/>
            <person name="Yan M."/>
            <person name="Ng V."/>
            <person name="Cullen D."/>
            <person name="Martin F."/>
            <person name="Rosso M.-N."/>
            <person name="Henrissat B."/>
            <person name="Hibbett D."/>
            <person name="Martinez A.T."/>
            <person name="Grigoriev I.V."/>
        </authorList>
    </citation>
    <scope>NUCLEOTIDE SEQUENCE</scope>
    <source>
        <strain evidence="12">CIRM-BRFM 674</strain>
    </source>
</reference>
<evidence type="ECO:0000256" key="9">
    <source>
        <dbReference type="ARBA" id="ARBA00023136"/>
    </source>
</evidence>
<name>A0A9P5ZD82_9AGAR</name>
<dbReference type="PROSITE" id="PS00211">
    <property type="entry name" value="ABC_TRANSPORTER_1"/>
    <property type="match status" value="2"/>
</dbReference>
<keyword evidence="12" id="KW-0378">Hydrolase</keyword>
<dbReference type="InterPro" id="IPR003593">
    <property type="entry name" value="AAA+_ATPase"/>
</dbReference>
<evidence type="ECO:0000256" key="1">
    <source>
        <dbReference type="ARBA" id="ARBA00004141"/>
    </source>
</evidence>
<evidence type="ECO:0000313" key="13">
    <source>
        <dbReference type="Proteomes" id="UP000807469"/>
    </source>
</evidence>
<dbReference type="SMART" id="SM00382">
    <property type="entry name" value="AAA"/>
    <property type="match status" value="2"/>
</dbReference>
<feature type="transmembrane region" description="Helical" evidence="10">
    <location>
        <begin position="1093"/>
        <end position="1114"/>
    </location>
</feature>
<dbReference type="SUPFAM" id="SSF52540">
    <property type="entry name" value="P-loop containing nucleoside triphosphate hydrolases"/>
    <property type="match status" value="2"/>
</dbReference>
<evidence type="ECO:0000256" key="8">
    <source>
        <dbReference type="ARBA" id="ARBA00022989"/>
    </source>
</evidence>
<dbReference type="InterPro" id="IPR026082">
    <property type="entry name" value="ABCA"/>
</dbReference>
<feature type="transmembrane region" description="Helical" evidence="10">
    <location>
        <begin position="334"/>
        <end position="352"/>
    </location>
</feature>
<dbReference type="GO" id="GO:0005524">
    <property type="term" value="F:ATP binding"/>
    <property type="evidence" value="ECO:0007669"/>
    <property type="project" value="UniProtKB-KW"/>
</dbReference>
<keyword evidence="7" id="KW-0067">ATP-binding</keyword>
<evidence type="ECO:0000256" key="7">
    <source>
        <dbReference type="ARBA" id="ARBA00022840"/>
    </source>
</evidence>
<evidence type="ECO:0000256" key="3">
    <source>
        <dbReference type="ARBA" id="ARBA00022448"/>
    </source>
</evidence>
<comment type="caution">
    <text evidence="12">The sequence shown here is derived from an EMBL/GenBank/DDBJ whole genome shotgun (WGS) entry which is preliminary data.</text>
</comment>
<dbReference type="PANTHER" id="PTHR19229:SF36">
    <property type="entry name" value="ATP-BINDING CASSETTE SUB-FAMILY A MEMBER 2"/>
    <property type="match status" value="1"/>
</dbReference>
<dbReference type="InterPro" id="IPR003439">
    <property type="entry name" value="ABC_transporter-like_ATP-bd"/>
</dbReference>
<dbReference type="CDD" id="cd03263">
    <property type="entry name" value="ABC_subfamily_A"/>
    <property type="match status" value="2"/>
</dbReference>
<feature type="transmembrane region" description="Helical" evidence="10">
    <location>
        <begin position="359"/>
        <end position="379"/>
    </location>
</feature>
<keyword evidence="3" id="KW-0813">Transport</keyword>
<dbReference type="Gene3D" id="3.40.50.300">
    <property type="entry name" value="P-loop containing nucleotide triphosphate hydrolases"/>
    <property type="match status" value="2"/>
</dbReference>
<evidence type="ECO:0000256" key="2">
    <source>
        <dbReference type="ARBA" id="ARBA00008869"/>
    </source>
</evidence>
<dbReference type="InterPro" id="IPR027417">
    <property type="entry name" value="P-loop_NTPase"/>
</dbReference>
<feature type="transmembrane region" description="Helical" evidence="10">
    <location>
        <begin position="399"/>
        <end position="419"/>
    </location>
</feature>
<accession>A0A9P5ZD82</accession>
<dbReference type="GO" id="GO:0016887">
    <property type="term" value="F:ATP hydrolysis activity"/>
    <property type="evidence" value="ECO:0007669"/>
    <property type="project" value="InterPro"/>
</dbReference>
<feature type="transmembrane region" description="Helical" evidence="10">
    <location>
        <begin position="1016"/>
        <end position="1035"/>
    </location>
</feature>
<protein>
    <submittedName>
        <fullName evidence="12">P-loop containing nucleoside triphosphate hydrolase protein</fullName>
    </submittedName>
</protein>
<keyword evidence="5" id="KW-0677">Repeat</keyword>
<keyword evidence="13" id="KW-1185">Reference proteome</keyword>
<keyword evidence="9 10" id="KW-0472">Membrane</keyword>
<dbReference type="Pfam" id="PF00005">
    <property type="entry name" value="ABC_tran"/>
    <property type="match status" value="2"/>
</dbReference>
<feature type="transmembrane region" description="Helical" evidence="10">
    <location>
        <begin position="1154"/>
        <end position="1172"/>
    </location>
</feature>
<keyword evidence="6" id="KW-0547">Nucleotide-binding</keyword>
<sequence length="1595" mass="173830">MPASLFWLQLRALIWKNWIVLSKHSFLTVLRCFILPIAYGAFLATAQVFLNRLNNYGLGKAVPIKTLETQFDGKTRLYWADDTDGTSNPSPAAIIARITSNFTANQLASVKKLSTAADFPAACPQNFNFFSECFAAIGFNDIPANGNKSINYTISADSGLAFIDVVHHTSDFEKRILPLQWSIDKAIIELQTGVEQQTPLEWPYNEETNEQQKTNIRLSYIRGIRELLGLALFVSFIGIAYQLPGSIASERALLLTEHMKAMGLLDSARVLSWHISISLTYLPAWIIVGFIWKFQLFVHSSAALIVILHILLGLVLASWSFFTSAPFGKSPQLAAVVTTFLAIIFAILALVIKSNRSGTLFILSLIFPPMFYIFSLKAICGYENHEIAASALRGDPDRGLTLLPMLIAAIIDIFIWPYIAVAFERYLYDAQPPSSMHKKKSCLFWKRNSQAAAVPILPENIAISIHGLTKTYKAPKFSAKDDVTAVSNLDLDIPKTGIFVLLGSNGAGKSTTLSIVAGLSSITTGSVTFEGGIPRPTRGTLGIVPQKNVLFPELSCIQTLRVWKAIKHSSNSAVDEDLAQLLRDCDLEKKITANANTLSGGQKRKLQLAIGLLGGSQIVLVDECTSGVDPLSRRALWKTLTAFRDDRCIVFTTHFLDEADLLADHIAILAAPGKVVASGSPVALKRDLGEGYSIQISFSHPTCDEKSPADASISEDMLRDIRGIASETYMTTQTPQHICYHLKTRDSDVVRQVLELCDAKILSGNIMSYDILGTTIEDIFLNLMNKEENKNEDEKASRDTFSASLAQKVAAIDLPSGKPVSPFRQAFTIFHKRLLIGRRSWLTPLLTISIAVAGACIPLVFIQGKKQSCVRAFGNSTLAVPLYLPASPIVPFTFGPSSRVLVSPPGVISTLGSSANLLRITNVTDNAAFTDRISQNFRNLSLGGVSLDFNTGASLFAWEATPPGITGPSMLNLASNLLYNHALNSSGNSVKEPIIIKASYSAFPPVAAGTLVSLRWIAFFGAVMSVYPAFFALYVSKERRSSVQAMQLSNGLTDPIGLWLGHLLYDSIAVVILSTVITIVFSVVASNQFHGLGFLWLILVLYGIVAALFSYCVSLMVASPLAAFATVAGYQFIIFILYLSSYLLVLTYGKVTESAHLITVLHFSISIVAPVASVTRAALVSVNLFSLLCNGSDVVNTASLGSLIRFGGPILYLFVYGVILLALLVWVDSGSRTPRRLGPHQEGPSESGTARSSKEDVLAAAEAVANSDDLLRVIHISKTFNDNQVVDDVSLGVGKDTVFALLGPNGAGKTTTFNMIRGDVVPDTGDILINGTSVVRHPRKARAALGVCPQFTAIDSQLTVREHLFVYGRLKGLRQGSQLDESIETVMHGTSLTVYADRLASKLSGGNQRKLSLAIALIGNPAVILIDEFSTGVDPKMKREMWHTLRRVAVGKAVVVTTHSMEEASALSNSVGILAKRMLAVGTTESLSTRYAMYEVHFACRTRDEVIKARALMSLIPGSRMADDVATRFEVPITPDNGLSLAQLFTTLSSHGDFTEYTVERASLESVFLKVIRENNIKEEDNERSHRRRQAWWRC</sequence>
<feature type="transmembrane region" description="Helical" evidence="10">
    <location>
        <begin position="1056"/>
        <end position="1081"/>
    </location>
</feature>
<evidence type="ECO:0000256" key="10">
    <source>
        <dbReference type="SAM" id="Phobius"/>
    </source>
</evidence>
<feature type="transmembrane region" description="Helical" evidence="10">
    <location>
        <begin position="271"/>
        <end position="292"/>
    </location>
</feature>
<feature type="transmembrane region" description="Helical" evidence="10">
    <location>
        <begin position="227"/>
        <end position="244"/>
    </location>
</feature>
<dbReference type="GO" id="GO:0016020">
    <property type="term" value="C:membrane"/>
    <property type="evidence" value="ECO:0007669"/>
    <property type="project" value="UniProtKB-SubCell"/>
</dbReference>
<feature type="transmembrane region" description="Helical" evidence="10">
    <location>
        <begin position="304"/>
        <end position="322"/>
    </location>
</feature>
<evidence type="ECO:0000259" key="11">
    <source>
        <dbReference type="PROSITE" id="PS50893"/>
    </source>
</evidence>
<organism evidence="12 13">
    <name type="scientific">Pholiota conissans</name>
    <dbReference type="NCBI Taxonomy" id="109636"/>
    <lineage>
        <taxon>Eukaryota</taxon>
        <taxon>Fungi</taxon>
        <taxon>Dikarya</taxon>
        <taxon>Basidiomycota</taxon>
        <taxon>Agaricomycotina</taxon>
        <taxon>Agaricomycetes</taxon>
        <taxon>Agaricomycetidae</taxon>
        <taxon>Agaricales</taxon>
        <taxon>Agaricineae</taxon>
        <taxon>Strophariaceae</taxon>
        <taxon>Pholiota</taxon>
    </lineage>
</organism>
<feature type="transmembrane region" description="Helical" evidence="10">
    <location>
        <begin position="1210"/>
        <end position="1227"/>
    </location>
</feature>
<dbReference type="InterPro" id="IPR013525">
    <property type="entry name" value="ABC2_TM"/>
</dbReference>
<dbReference type="EMBL" id="MU155143">
    <property type="protein sequence ID" value="KAF9484515.1"/>
    <property type="molecule type" value="Genomic_DNA"/>
</dbReference>
<dbReference type="OrthoDB" id="8061355at2759"/>
<evidence type="ECO:0000256" key="4">
    <source>
        <dbReference type="ARBA" id="ARBA00022692"/>
    </source>
</evidence>
<dbReference type="PROSITE" id="PS50893">
    <property type="entry name" value="ABC_TRANSPORTER_2"/>
    <property type="match status" value="2"/>
</dbReference>
<evidence type="ECO:0000256" key="6">
    <source>
        <dbReference type="ARBA" id="ARBA00022741"/>
    </source>
</evidence>
<feature type="transmembrane region" description="Helical" evidence="10">
    <location>
        <begin position="1121"/>
        <end position="1148"/>
    </location>
</feature>
<gene>
    <name evidence="12" type="ORF">BDN70DRAFT_872551</name>
</gene>